<organism evidence="2 3">
    <name type="scientific">Paenibacillus residui</name>
    <dbReference type="NCBI Taxonomy" id="629724"/>
    <lineage>
        <taxon>Bacteria</taxon>
        <taxon>Bacillati</taxon>
        <taxon>Bacillota</taxon>
        <taxon>Bacilli</taxon>
        <taxon>Bacillales</taxon>
        <taxon>Paenibacillaceae</taxon>
        <taxon>Paenibacillus</taxon>
    </lineage>
</organism>
<evidence type="ECO:0000313" key="2">
    <source>
        <dbReference type="EMBL" id="MFD0867525.1"/>
    </source>
</evidence>
<comment type="caution">
    <text evidence="2">The sequence shown here is derived from an EMBL/GenBank/DDBJ whole genome shotgun (WGS) entry which is preliminary data.</text>
</comment>
<protein>
    <recommendedName>
        <fullName evidence="4">Flagellar hook-length control protein FliK</fullName>
    </recommendedName>
</protein>
<reference evidence="3" key="1">
    <citation type="journal article" date="2019" name="Int. J. Syst. Evol. Microbiol.">
        <title>The Global Catalogue of Microorganisms (GCM) 10K type strain sequencing project: providing services to taxonomists for standard genome sequencing and annotation.</title>
        <authorList>
            <consortium name="The Broad Institute Genomics Platform"/>
            <consortium name="The Broad Institute Genome Sequencing Center for Infectious Disease"/>
            <person name="Wu L."/>
            <person name="Ma J."/>
        </authorList>
    </citation>
    <scope>NUCLEOTIDE SEQUENCE [LARGE SCALE GENOMIC DNA]</scope>
    <source>
        <strain evidence="3">CCUG 57263</strain>
    </source>
</reference>
<dbReference type="Proteomes" id="UP001597120">
    <property type="component" value="Unassembled WGS sequence"/>
</dbReference>
<evidence type="ECO:0000256" key="1">
    <source>
        <dbReference type="SAM" id="MobiDB-lite"/>
    </source>
</evidence>
<gene>
    <name evidence="2" type="ORF">ACFQ03_00005</name>
</gene>
<sequence>MNIGHLLRQWIGEARATEGKALELKAGQIVRGTVLQLLADQEAMLMIGGVKLRARLETPLQQGESTFLQVLAETRAGQIRLKPVQGVGTLLPEAPLLEMLKEFGLKDTVSNRQLLLWMQQSSVPLTRENVSSLSAMIARMPAGMPAEEWSQAAMLAVKRGLPLTETNVTALHQALFGKPPHEGLQQLAAQLKHSLEGQDILRPELRQLLNQALRATEGVIALGAARLPASAAAPAITAPVTAALPAASNPGAAPAGGEGAGAAAAVPGG</sequence>
<dbReference type="EMBL" id="JBHTIU010000001">
    <property type="protein sequence ID" value="MFD0867525.1"/>
    <property type="molecule type" value="Genomic_DNA"/>
</dbReference>
<accession>A0ABW3D288</accession>
<keyword evidence="3" id="KW-1185">Reference proteome</keyword>
<feature type="non-terminal residue" evidence="2">
    <location>
        <position position="269"/>
    </location>
</feature>
<name>A0ABW3D288_9BACL</name>
<feature type="region of interest" description="Disordered" evidence="1">
    <location>
        <begin position="249"/>
        <end position="269"/>
    </location>
</feature>
<proteinExistence type="predicted"/>
<evidence type="ECO:0008006" key="4">
    <source>
        <dbReference type="Google" id="ProtNLM"/>
    </source>
</evidence>
<evidence type="ECO:0000313" key="3">
    <source>
        <dbReference type="Proteomes" id="UP001597120"/>
    </source>
</evidence>